<dbReference type="SMART" id="SM00571">
    <property type="entry name" value="DDT"/>
    <property type="match status" value="1"/>
</dbReference>
<dbReference type="InterPro" id="IPR038028">
    <property type="entry name" value="BPTF"/>
</dbReference>
<proteinExistence type="predicted"/>
<evidence type="ECO:0000259" key="4">
    <source>
        <dbReference type="PROSITE" id="PS50827"/>
    </source>
</evidence>
<dbReference type="AlphaFoldDB" id="A0AAD4MQU6"/>
<dbReference type="InterPro" id="IPR018501">
    <property type="entry name" value="DDT_dom"/>
</dbReference>
<keyword evidence="6" id="KW-1185">Reference proteome</keyword>
<dbReference type="EMBL" id="JAKKPZ010000133">
    <property type="protein sequence ID" value="KAI1700837.1"/>
    <property type="molecule type" value="Genomic_DNA"/>
</dbReference>
<evidence type="ECO:0000313" key="6">
    <source>
        <dbReference type="Proteomes" id="UP001201812"/>
    </source>
</evidence>
<reference evidence="5" key="1">
    <citation type="submission" date="2022-01" db="EMBL/GenBank/DDBJ databases">
        <title>Genome Sequence Resource for Two Populations of Ditylenchus destructor, the Migratory Endoparasitic Phytonematode.</title>
        <authorList>
            <person name="Zhang H."/>
            <person name="Lin R."/>
            <person name="Xie B."/>
        </authorList>
    </citation>
    <scope>NUCLEOTIDE SEQUENCE</scope>
    <source>
        <strain evidence="5">BazhouSP</strain>
    </source>
</reference>
<evidence type="ECO:0000313" key="5">
    <source>
        <dbReference type="EMBL" id="KAI1700837.1"/>
    </source>
</evidence>
<dbReference type="GO" id="GO:0000978">
    <property type="term" value="F:RNA polymerase II cis-regulatory region sequence-specific DNA binding"/>
    <property type="evidence" value="ECO:0007669"/>
    <property type="project" value="TreeGrafter"/>
</dbReference>
<comment type="subcellular location">
    <subcellularLocation>
        <location evidence="1">Nucleus</location>
    </subcellularLocation>
</comment>
<evidence type="ECO:0000256" key="1">
    <source>
        <dbReference type="ARBA" id="ARBA00004123"/>
    </source>
</evidence>
<sequence length="237" mass="27345">MPRGRRKSTNNRENALSATPRSGIGRKSARWTVRKTSVSRQSKASNGRRNSNATFSKDKKPWEESDDEADYRHYGSDLDSENDDDIIKEEPAEDELSEASDDVNDIVVREDAENAIFCPWKEIPKDELPALNLPCSSSDLLIDKDHLFDALEVYEILRVYHRTIQISPFLFEDFCCAMRSPAQSNLLCEIHIALLRLLFRDDEDEQTLYSVQDTNNSFNILFQLLEPMTFAEVWFDK</sequence>
<feature type="domain" description="DDT" evidence="4">
    <location>
        <begin position="144"/>
        <end position="204"/>
    </location>
</feature>
<organism evidence="5 6">
    <name type="scientific">Ditylenchus destructor</name>
    <dbReference type="NCBI Taxonomy" id="166010"/>
    <lineage>
        <taxon>Eukaryota</taxon>
        <taxon>Metazoa</taxon>
        <taxon>Ecdysozoa</taxon>
        <taxon>Nematoda</taxon>
        <taxon>Chromadorea</taxon>
        <taxon>Rhabditida</taxon>
        <taxon>Tylenchina</taxon>
        <taxon>Tylenchomorpha</taxon>
        <taxon>Sphaerularioidea</taxon>
        <taxon>Anguinidae</taxon>
        <taxon>Anguininae</taxon>
        <taxon>Ditylenchus</taxon>
    </lineage>
</organism>
<dbReference type="PANTHER" id="PTHR45975">
    <property type="entry name" value="NUCLEOSOME-REMODELING FACTOR SUBUNIT BPTF"/>
    <property type="match status" value="1"/>
</dbReference>
<keyword evidence="2" id="KW-0539">Nucleus</keyword>
<dbReference type="PROSITE" id="PS50827">
    <property type="entry name" value="DDT"/>
    <property type="match status" value="1"/>
</dbReference>
<comment type="caution">
    <text evidence="5">The sequence shown here is derived from an EMBL/GenBank/DDBJ whole genome shotgun (WGS) entry which is preliminary data.</text>
</comment>
<accession>A0AAD4MQU6</accession>
<name>A0AAD4MQU6_9BILA</name>
<dbReference type="PANTHER" id="PTHR45975:SF2">
    <property type="entry name" value="NUCLEOSOME-REMODELING FACTOR SUBUNIT BPTF"/>
    <property type="match status" value="1"/>
</dbReference>
<feature type="compositionally biased region" description="Polar residues" evidence="3">
    <location>
        <begin position="34"/>
        <end position="55"/>
    </location>
</feature>
<evidence type="ECO:0000256" key="3">
    <source>
        <dbReference type="SAM" id="MobiDB-lite"/>
    </source>
</evidence>
<dbReference type="GO" id="GO:0016589">
    <property type="term" value="C:NURF complex"/>
    <property type="evidence" value="ECO:0007669"/>
    <property type="project" value="InterPro"/>
</dbReference>
<feature type="region of interest" description="Disordered" evidence="3">
    <location>
        <begin position="1"/>
        <end position="84"/>
    </location>
</feature>
<evidence type="ECO:0000256" key="2">
    <source>
        <dbReference type="ARBA" id="ARBA00023242"/>
    </source>
</evidence>
<gene>
    <name evidence="5" type="ORF">DdX_16458</name>
</gene>
<dbReference type="Pfam" id="PF02791">
    <property type="entry name" value="DDT"/>
    <property type="match status" value="1"/>
</dbReference>
<dbReference type="Proteomes" id="UP001201812">
    <property type="component" value="Unassembled WGS sequence"/>
</dbReference>
<dbReference type="GO" id="GO:0006357">
    <property type="term" value="P:regulation of transcription by RNA polymerase II"/>
    <property type="evidence" value="ECO:0007669"/>
    <property type="project" value="InterPro"/>
</dbReference>
<feature type="compositionally biased region" description="Polar residues" evidence="3">
    <location>
        <begin position="11"/>
        <end position="20"/>
    </location>
</feature>
<protein>
    <submittedName>
        <fullName evidence="5">DDT domain-containing protein</fullName>
    </submittedName>
</protein>